<keyword evidence="2" id="KW-1185">Reference proteome</keyword>
<proteinExistence type="predicted"/>
<dbReference type="Gene3D" id="3.40.50.11250">
    <property type="entry name" value="Protein of unknown function DUF3013"/>
    <property type="match status" value="1"/>
</dbReference>
<accession>A0A7X6S197</accession>
<dbReference type="Proteomes" id="UP000522720">
    <property type="component" value="Unassembled WGS sequence"/>
</dbReference>
<dbReference type="EMBL" id="JAAXPR010000006">
    <property type="protein sequence ID" value="NKZ20150.1"/>
    <property type="molecule type" value="Genomic_DNA"/>
</dbReference>
<organism evidence="1 2">
    <name type="scientific">Streptococcus ovuberis</name>
    <dbReference type="NCBI Taxonomy" id="1936207"/>
    <lineage>
        <taxon>Bacteria</taxon>
        <taxon>Bacillati</taxon>
        <taxon>Bacillota</taxon>
        <taxon>Bacilli</taxon>
        <taxon>Lactobacillales</taxon>
        <taxon>Streptococcaceae</taxon>
        <taxon>Streptococcus</taxon>
    </lineage>
</organism>
<dbReference type="Pfam" id="PF11217">
    <property type="entry name" value="DUF3013"/>
    <property type="match status" value="1"/>
</dbReference>
<protein>
    <submittedName>
        <fullName evidence="1">DUF3013 family protein</fullName>
    </submittedName>
</protein>
<name>A0A7X6S197_9STRE</name>
<dbReference type="InterPro" id="IPR021380">
    <property type="entry name" value="DUF3013"/>
</dbReference>
<evidence type="ECO:0000313" key="1">
    <source>
        <dbReference type="EMBL" id="NKZ20150.1"/>
    </source>
</evidence>
<dbReference type="AlphaFoldDB" id="A0A7X6S197"/>
<dbReference type="RefSeq" id="WP_168548909.1">
    <property type="nucleotide sequence ID" value="NZ_JAAXPR010000006.1"/>
</dbReference>
<reference evidence="1 2" key="1">
    <citation type="submission" date="2020-04" db="EMBL/GenBank/DDBJ databases">
        <title>MicrobeNet Type strains.</title>
        <authorList>
            <person name="Nicholson A.C."/>
        </authorList>
    </citation>
    <scope>NUCLEOTIDE SEQUENCE [LARGE SCALE GENOMIC DNA]</scope>
    <source>
        <strain evidence="1 2">CCUG 69612</strain>
    </source>
</reference>
<evidence type="ECO:0000313" key="2">
    <source>
        <dbReference type="Proteomes" id="UP000522720"/>
    </source>
</evidence>
<sequence>MSKYGFLSVLEEELDEHFSYDFAIDWDKKNHAVEVSFVLEAGLPEGVSLEDSGADDEGVVLEEFILFYHPDKSSFDPEDYLVALPFDPKKGLSRQFLSYFAQFLQATADQGMDDLLDFLADDTADEFAMVWNTEAFEQGRAELKETEWYGYPRY</sequence>
<comment type="caution">
    <text evidence="1">The sequence shown here is derived from an EMBL/GenBank/DDBJ whole genome shotgun (WGS) entry which is preliminary data.</text>
</comment>
<gene>
    <name evidence="1" type="ORF">HF992_04720</name>
</gene>